<keyword evidence="7" id="KW-1185">Reference proteome</keyword>
<dbReference type="EMBL" id="CP063982">
    <property type="protein sequence ID" value="UOD50349.1"/>
    <property type="molecule type" value="Genomic_DNA"/>
</dbReference>
<dbReference type="Pfam" id="PF01923">
    <property type="entry name" value="Cob_adeno_trans"/>
    <property type="match status" value="1"/>
</dbReference>
<name>A0ABY4AJI6_9BURK</name>
<dbReference type="InterPro" id="IPR036451">
    <property type="entry name" value="CblAdoTrfase-like_sf"/>
</dbReference>
<dbReference type="Gene3D" id="1.20.1200.10">
    <property type="entry name" value="Cobalamin adenosyltransferase-like"/>
    <property type="match status" value="1"/>
</dbReference>
<dbReference type="NCBIfam" id="TIGR00636">
    <property type="entry name" value="PduO_Nterm"/>
    <property type="match status" value="1"/>
</dbReference>
<dbReference type="PANTHER" id="PTHR12213">
    <property type="entry name" value="CORRINOID ADENOSYLTRANSFERASE"/>
    <property type="match status" value="1"/>
</dbReference>
<evidence type="ECO:0000313" key="7">
    <source>
        <dbReference type="Proteomes" id="UP000831607"/>
    </source>
</evidence>
<gene>
    <name evidence="6" type="ORF">DHf2319_13125</name>
</gene>
<dbReference type="Proteomes" id="UP000831607">
    <property type="component" value="Chromosome"/>
</dbReference>
<accession>A0ABY4AJI6</accession>
<proteinExistence type="inferred from homology"/>
<dbReference type="RefSeq" id="WP_243478754.1">
    <property type="nucleotide sequence ID" value="NZ_CP063982.1"/>
</dbReference>
<keyword evidence="3 4" id="KW-0067">ATP-binding</keyword>
<organism evidence="6 7">
    <name type="scientific">Orrella daihaiensis</name>
    <dbReference type="NCBI Taxonomy" id="2782176"/>
    <lineage>
        <taxon>Bacteria</taxon>
        <taxon>Pseudomonadati</taxon>
        <taxon>Pseudomonadota</taxon>
        <taxon>Betaproteobacteria</taxon>
        <taxon>Burkholderiales</taxon>
        <taxon>Alcaligenaceae</taxon>
        <taxon>Orrella</taxon>
    </lineage>
</organism>
<dbReference type="GO" id="GO:0008817">
    <property type="term" value="F:corrinoid adenosyltransferase activity"/>
    <property type="evidence" value="ECO:0007669"/>
    <property type="project" value="UniProtKB-EC"/>
</dbReference>
<evidence type="ECO:0000256" key="2">
    <source>
        <dbReference type="ARBA" id="ARBA00022741"/>
    </source>
</evidence>
<keyword evidence="2 4" id="KW-0547">Nucleotide-binding</keyword>
<dbReference type="InterPro" id="IPR016030">
    <property type="entry name" value="CblAdoTrfase-like"/>
</dbReference>
<dbReference type="EC" id="2.5.1.-" evidence="4"/>
<evidence type="ECO:0000313" key="6">
    <source>
        <dbReference type="EMBL" id="UOD50349.1"/>
    </source>
</evidence>
<sequence>MPDRLTIITTRTGDEGVTSLADGSRVSKTHPRVTALGDVDELNSQLGLLLAQMAEVPHNEHLKPLSKALKPVQHALFDIGSELAIPGYSQLKPEQLAHLDKESEALNSKLPSLKEFILPGGSVLSAQAHIVRSVCRRAERSVVAMHQAELNDGDPDKLLAQRYLNRLSDLMFNIARSINQALGEPDVFWNKTG</sequence>
<keyword evidence="4" id="KW-0169">Cobalamin biosynthesis</keyword>
<dbReference type="SUPFAM" id="SSF89028">
    <property type="entry name" value="Cobalamin adenosyltransferase-like"/>
    <property type="match status" value="1"/>
</dbReference>
<evidence type="ECO:0000256" key="4">
    <source>
        <dbReference type="RuleBase" id="RU366026"/>
    </source>
</evidence>
<evidence type="ECO:0000256" key="3">
    <source>
        <dbReference type="ARBA" id="ARBA00022840"/>
    </source>
</evidence>
<reference evidence="6 7" key="1">
    <citation type="submission" date="2020-11" db="EMBL/GenBank/DDBJ databases">
        <title>Algicoccus daihaiensis sp.nov., isolated from Daihai Lake in Inner Mongolia.</title>
        <authorList>
            <person name="Kai J."/>
        </authorList>
    </citation>
    <scope>NUCLEOTIDE SEQUENCE [LARGE SCALE GENOMIC DNA]</scope>
    <source>
        <strain evidence="7">f23</strain>
    </source>
</reference>
<evidence type="ECO:0000256" key="1">
    <source>
        <dbReference type="ARBA" id="ARBA00022679"/>
    </source>
</evidence>
<dbReference type="InterPro" id="IPR029499">
    <property type="entry name" value="PduO-typ"/>
</dbReference>
<comment type="catalytic activity">
    <reaction evidence="4">
        <text>2 cob(II)alamin + AH2 + 2 ATP = 2 adenosylcob(III)alamin + 2 triphosphate + A + 2 H(+)</text>
        <dbReference type="Rhea" id="RHEA:53304"/>
        <dbReference type="ChEBI" id="CHEBI:13193"/>
        <dbReference type="ChEBI" id="CHEBI:15378"/>
        <dbReference type="ChEBI" id="CHEBI:16304"/>
        <dbReference type="ChEBI" id="CHEBI:17499"/>
        <dbReference type="ChEBI" id="CHEBI:18036"/>
        <dbReference type="ChEBI" id="CHEBI:18408"/>
        <dbReference type="ChEBI" id="CHEBI:30616"/>
    </reaction>
</comment>
<protein>
    <recommendedName>
        <fullName evidence="4">Cobalamin adenosyltransferase</fullName>
        <ecNumber evidence="4">2.5.1.-</ecNumber>
    </recommendedName>
</protein>
<keyword evidence="1 4" id="KW-0808">Transferase</keyword>
<evidence type="ECO:0000259" key="5">
    <source>
        <dbReference type="Pfam" id="PF01923"/>
    </source>
</evidence>
<feature type="domain" description="Cobalamin adenosyltransferase-like" evidence="5">
    <location>
        <begin position="8"/>
        <end position="177"/>
    </location>
</feature>
<dbReference type="PANTHER" id="PTHR12213:SF0">
    <property type="entry name" value="CORRINOID ADENOSYLTRANSFERASE MMAB"/>
    <property type="match status" value="1"/>
</dbReference>
<comment type="similarity">
    <text evidence="4">Belongs to the Cob(I)alamin adenosyltransferase family.</text>
</comment>